<dbReference type="InterPro" id="IPR042467">
    <property type="entry name" value="Peptidase_C65_otubain_sub2"/>
</dbReference>
<evidence type="ECO:0000256" key="4">
    <source>
        <dbReference type="ARBA" id="ARBA00022786"/>
    </source>
</evidence>
<evidence type="ECO:0000256" key="6">
    <source>
        <dbReference type="ARBA" id="ARBA00022807"/>
    </source>
</evidence>
<feature type="region of interest" description="Disordered" evidence="7">
    <location>
        <begin position="1"/>
        <end position="20"/>
    </location>
</feature>
<dbReference type="PANTHER" id="PTHR12931:SF15">
    <property type="entry name" value="UBIQUITIN THIOESTERASE OTUBAIN-LIKE"/>
    <property type="match status" value="1"/>
</dbReference>
<dbReference type="InterPro" id="IPR003323">
    <property type="entry name" value="OTU_dom"/>
</dbReference>
<evidence type="ECO:0000313" key="10">
    <source>
        <dbReference type="Proteomes" id="UP000318582"/>
    </source>
</evidence>
<name>A0A507E6M0_9FUNG</name>
<comment type="caution">
    <text evidence="9">The sequence shown here is derived from an EMBL/GenBank/DDBJ whole genome shotgun (WGS) entry which is preliminary data.</text>
</comment>
<keyword evidence="4" id="KW-0833">Ubl conjugation pathway</keyword>
<dbReference type="Pfam" id="PF10275">
    <property type="entry name" value="Peptidase_C65"/>
    <property type="match status" value="1"/>
</dbReference>
<gene>
    <name evidence="9" type="ORF">PhCBS80983_g02428</name>
</gene>
<keyword evidence="6" id="KW-0788">Thiol protease</keyword>
<protein>
    <recommendedName>
        <fullName evidence="2">ubiquitinyl hydrolase 1</fullName>
        <ecNumber evidence="2">3.4.19.12</ecNumber>
    </recommendedName>
</protein>
<evidence type="ECO:0000256" key="1">
    <source>
        <dbReference type="ARBA" id="ARBA00000707"/>
    </source>
</evidence>
<organism evidence="9 10">
    <name type="scientific">Powellomyces hirtus</name>
    <dbReference type="NCBI Taxonomy" id="109895"/>
    <lineage>
        <taxon>Eukaryota</taxon>
        <taxon>Fungi</taxon>
        <taxon>Fungi incertae sedis</taxon>
        <taxon>Chytridiomycota</taxon>
        <taxon>Chytridiomycota incertae sedis</taxon>
        <taxon>Chytridiomycetes</taxon>
        <taxon>Spizellomycetales</taxon>
        <taxon>Powellomycetaceae</taxon>
        <taxon>Powellomyces</taxon>
    </lineage>
</organism>
<accession>A0A507E6M0</accession>
<dbReference type="EC" id="3.4.19.12" evidence="2"/>
<dbReference type="InterPro" id="IPR019400">
    <property type="entry name" value="Peptidase_C65_otubain"/>
</dbReference>
<feature type="domain" description="OTU" evidence="8">
    <location>
        <begin position="73"/>
        <end position="272"/>
    </location>
</feature>
<dbReference type="GO" id="GO:0004843">
    <property type="term" value="F:cysteine-type deubiquitinase activity"/>
    <property type="evidence" value="ECO:0007669"/>
    <property type="project" value="UniProtKB-EC"/>
</dbReference>
<dbReference type="Gene3D" id="1.20.1300.20">
    <property type="entry name" value="Peptidase C65 Otubain, subdomain 2"/>
    <property type="match status" value="1"/>
</dbReference>
<comment type="catalytic activity">
    <reaction evidence="1">
        <text>Thiol-dependent hydrolysis of ester, thioester, amide, peptide and isopeptide bonds formed by the C-terminal Gly of ubiquitin (a 76-residue protein attached to proteins as an intracellular targeting signal).</text>
        <dbReference type="EC" id="3.4.19.12"/>
    </reaction>
</comment>
<dbReference type="AlphaFoldDB" id="A0A507E6M0"/>
<dbReference type="GO" id="GO:0006508">
    <property type="term" value="P:proteolysis"/>
    <property type="evidence" value="ECO:0007669"/>
    <property type="project" value="UniProtKB-KW"/>
</dbReference>
<dbReference type="GO" id="GO:0005634">
    <property type="term" value="C:nucleus"/>
    <property type="evidence" value="ECO:0007669"/>
    <property type="project" value="TreeGrafter"/>
</dbReference>
<dbReference type="CDD" id="cd22749">
    <property type="entry name" value="Otubain_C65"/>
    <property type="match status" value="1"/>
</dbReference>
<dbReference type="GO" id="GO:0043130">
    <property type="term" value="F:ubiquitin binding"/>
    <property type="evidence" value="ECO:0007669"/>
    <property type="project" value="TreeGrafter"/>
</dbReference>
<evidence type="ECO:0000259" key="8">
    <source>
        <dbReference type="PROSITE" id="PS50802"/>
    </source>
</evidence>
<evidence type="ECO:0000256" key="7">
    <source>
        <dbReference type="SAM" id="MobiDB-lite"/>
    </source>
</evidence>
<keyword evidence="10" id="KW-1185">Reference proteome</keyword>
<evidence type="ECO:0000256" key="5">
    <source>
        <dbReference type="ARBA" id="ARBA00022801"/>
    </source>
</evidence>
<reference evidence="9 10" key="1">
    <citation type="journal article" date="2019" name="Sci. Rep.">
        <title>Comparative genomics of chytrid fungi reveal insights into the obligate biotrophic and pathogenic lifestyle of Synchytrium endobioticum.</title>
        <authorList>
            <person name="van de Vossenberg B.T.L.H."/>
            <person name="Warris S."/>
            <person name="Nguyen H.D.T."/>
            <person name="van Gent-Pelzer M.P.E."/>
            <person name="Joly D.L."/>
            <person name="van de Geest H.C."/>
            <person name="Bonants P.J.M."/>
            <person name="Smith D.S."/>
            <person name="Levesque C.A."/>
            <person name="van der Lee T.A.J."/>
        </authorList>
    </citation>
    <scope>NUCLEOTIDE SEQUENCE [LARGE SCALE GENOMIC DNA]</scope>
    <source>
        <strain evidence="9 10">CBS 809.83</strain>
    </source>
</reference>
<dbReference type="STRING" id="109895.A0A507E6M0"/>
<dbReference type="PROSITE" id="PS50802">
    <property type="entry name" value="OTU"/>
    <property type="match status" value="1"/>
</dbReference>
<dbReference type="SUPFAM" id="SSF54001">
    <property type="entry name" value="Cysteine proteinases"/>
    <property type="match status" value="1"/>
</dbReference>
<sequence>MSDNSHNPPAQDAETYARPTDDEILQYERKIKEPHTLAPLVGEKTGFESLQAEYADGSPTTQAKIALLAEEYSGLRCTRRDGNCFYRGLAYRLCELVSERKDTLWAKAVMQRLGPHSREAVGRAGYDLDLMGDFAECWEDAVRDGDREGAAADSVVCWLRIVTAAILKNNRDMFEAFILDSYPTLDLFIGSQVEPMNIEADQPHIVAIANALGVTIKIGNLDTTLNTDGVMNWHEIEPLEPLVIPDSAPKAEDQPQVVLLYRPGHYDILYPI</sequence>
<dbReference type="EMBL" id="QEAQ01000024">
    <property type="protein sequence ID" value="TPX59532.1"/>
    <property type="molecule type" value="Genomic_DNA"/>
</dbReference>
<dbReference type="InterPro" id="IPR042468">
    <property type="entry name" value="Peptidase_C65_otubain_sub1"/>
</dbReference>
<evidence type="ECO:0000313" key="9">
    <source>
        <dbReference type="EMBL" id="TPX59532.1"/>
    </source>
</evidence>
<dbReference type="PANTHER" id="PTHR12931">
    <property type="entry name" value="UBIQUITIN THIOLESTERASE PROTEIN OTUB"/>
    <property type="match status" value="1"/>
</dbReference>
<dbReference type="GO" id="GO:0071108">
    <property type="term" value="P:protein K48-linked deubiquitination"/>
    <property type="evidence" value="ECO:0007669"/>
    <property type="project" value="TreeGrafter"/>
</dbReference>
<proteinExistence type="predicted"/>
<dbReference type="Proteomes" id="UP000318582">
    <property type="component" value="Unassembled WGS sequence"/>
</dbReference>
<dbReference type="Gene3D" id="3.30.200.60">
    <property type="entry name" value="Peptidase C65 Otubain, subdomain 1"/>
    <property type="match status" value="1"/>
</dbReference>
<evidence type="ECO:0000256" key="3">
    <source>
        <dbReference type="ARBA" id="ARBA00022670"/>
    </source>
</evidence>
<evidence type="ECO:0000256" key="2">
    <source>
        <dbReference type="ARBA" id="ARBA00012759"/>
    </source>
</evidence>
<keyword evidence="3" id="KW-0645">Protease</keyword>
<keyword evidence="5" id="KW-0378">Hydrolase</keyword>
<dbReference type="InterPro" id="IPR038765">
    <property type="entry name" value="Papain-like_cys_pep_sf"/>
</dbReference>